<feature type="compositionally biased region" description="Basic and acidic residues" evidence="1">
    <location>
        <begin position="99"/>
        <end position="131"/>
    </location>
</feature>
<protein>
    <submittedName>
        <fullName evidence="2">Uncharacterized protein</fullName>
    </submittedName>
</protein>
<sequence>QPQPGNFVPFYPQGMLGPAVQEMSFGPPPLYIPPPLPMHGDLQEMPLQFGPQPSSMVQSQMQTTNLSIQENLPVPPGLTPVDVYQSPEISNKESATSQRDSRDEMTHQKRSDSQDLAKDDSRKKTSDEKTAHKTSPGKSHRRESLRGGNRKESPVGNRTG</sequence>
<feature type="non-terminal residue" evidence="2">
    <location>
        <position position="1"/>
    </location>
</feature>
<evidence type="ECO:0000256" key="1">
    <source>
        <dbReference type="SAM" id="MobiDB-lite"/>
    </source>
</evidence>
<feature type="non-terminal residue" evidence="2">
    <location>
        <position position="160"/>
    </location>
</feature>
<proteinExistence type="predicted"/>
<feature type="compositionally biased region" description="Basic and acidic residues" evidence="1">
    <location>
        <begin position="142"/>
        <end position="153"/>
    </location>
</feature>
<name>A0A1B6J4U1_9HEMI</name>
<reference evidence="2" key="1">
    <citation type="submission" date="2015-11" db="EMBL/GenBank/DDBJ databases">
        <title>De novo transcriptome assembly of four potential Pierce s Disease insect vectors from Arizona vineyards.</title>
        <authorList>
            <person name="Tassone E.E."/>
        </authorList>
    </citation>
    <scope>NUCLEOTIDE SEQUENCE</scope>
</reference>
<feature type="region of interest" description="Disordered" evidence="1">
    <location>
        <begin position="31"/>
        <end position="160"/>
    </location>
</feature>
<dbReference type="EMBL" id="GECU01013516">
    <property type="protein sequence ID" value="JAS94190.1"/>
    <property type="molecule type" value="Transcribed_RNA"/>
</dbReference>
<evidence type="ECO:0000313" key="2">
    <source>
        <dbReference type="EMBL" id="JAS94190.1"/>
    </source>
</evidence>
<accession>A0A1B6J4U1</accession>
<feature type="compositionally biased region" description="Low complexity" evidence="1">
    <location>
        <begin position="51"/>
        <end position="62"/>
    </location>
</feature>
<organism evidence="2">
    <name type="scientific">Homalodisca liturata</name>
    <dbReference type="NCBI Taxonomy" id="320908"/>
    <lineage>
        <taxon>Eukaryota</taxon>
        <taxon>Metazoa</taxon>
        <taxon>Ecdysozoa</taxon>
        <taxon>Arthropoda</taxon>
        <taxon>Hexapoda</taxon>
        <taxon>Insecta</taxon>
        <taxon>Pterygota</taxon>
        <taxon>Neoptera</taxon>
        <taxon>Paraneoptera</taxon>
        <taxon>Hemiptera</taxon>
        <taxon>Auchenorrhyncha</taxon>
        <taxon>Membracoidea</taxon>
        <taxon>Cicadellidae</taxon>
        <taxon>Cicadellinae</taxon>
        <taxon>Proconiini</taxon>
        <taxon>Homalodisca</taxon>
    </lineage>
</organism>
<feature type="compositionally biased region" description="Polar residues" evidence="1">
    <location>
        <begin position="87"/>
        <end position="98"/>
    </location>
</feature>
<gene>
    <name evidence="2" type="ORF">g.24803</name>
</gene>
<dbReference type="AlphaFoldDB" id="A0A1B6J4U1"/>